<dbReference type="STRING" id="1555112.LIP_0716"/>
<name>A0A0K2SHI8_LIMPI</name>
<feature type="domain" description="Putative restriction endonuclease" evidence="2">
    <location>
        <begin position="28"/>
        <end position="195"/>
    </location>
</feature>
<dbReference type="PANTHER" id="PTHR34107:SF4">
    <property type="entry name" value="SLL1222 PROTEIN"/>
    <property type="match status" value="1"/>
</dbReference>
<keyword evidence="4" id="KW-1185">Reference proteome</keyword>
<accession>A0A0K2SHI8</accession>
<evidence type="ECO:0000259" key="2">
    <source>
        <dbReference type="Pfam" id="PF05685"/>
    </source>
</evidence>
<dbReference type="PANTHER" id="PTHR34107">
    <property type="entry name" value="SLL0198 PROTEIN-RELATED"/>
    <property type="match status" value="1"/>
</dbReference>
<protein>
    <recommendedName>
        <fullName evidence="2">Putative restriction endonuclease domain-containing protein</fullName>
    </recommendedName>
</protein>
<dbReference type="EMBL" id="AP014924">
    <property type="protein sequence ID" value="BAS26573.1"/>
    <property type="molecule type" value="Genomic_DNA"/>
</dbReference>
<dbReference type="RefSeq" id="WP_068134337.1">
    <property type="nucleotide sequence ID" value="NZ_AP014924.1"/>
</dbReference>
<feature type="region of interest" description="Disordered" evidence="1">
    <location>
        <begin position="1"/>
        <end position="21"/>
    </location>
</feature>
<reference evidence="4" key="2">
    <citation type="journal article" date="2016" name="Int. J. Syst. Evol. Microbiol.">
        <title>Complete genome sequence and cell structure of Limnochorda pilosa, a Gram-negative spore-former within the phylum Firmicutes.</title>
        <authorList>
            <person name="Watanabe M."/>
            <person name="Kojima H."/>
            <person name="Fukui M."/>
        </authorList>
    </citation>
    <scope>NUCLEOTIDE SEQUENCE [LARGE SCALE GENOMIC DNA]</scope>
    <source>
        <strain evidence="4">HC45</strain>
    </source>
</reference>
<proteinExistence type="predicted"/>
<evidence type="ECO:0000313" key="3">
    <source>
        <dbReference type="EMBL" id="BAS26573.1"/>
    </source>
</evidence>
<reference evidence="4" key="1">
    <citation type="submission" date="2015-07" db="EMBL/GenBank/DDBJ databases">
        <title>Complete genome sequence and phylogenetic analysis of Limnochorda pilosa.</title>
        <authorList>
            <person name="Watanabe M."/>
            <person name="Kojima H."/>
            <person name="Fukui M."/>
        </authorList>
    </citation>
    <scope>NUCLEOTIDE SEQUENCE [LARGE SCALE GENOMIC DNA]</scope>
    <source>
        <strain evidence="4">HC45</strain>
    </source>
</reference>
<evidence type="ECO:0000313" key="4">
    <source>
        <dbReference type="Proteomes" id="UP000065807"/>
    </source>
</evidence>
<dbReference type="AlphaFoldDB" id="A0A0K2SHI8"/>
<gene>
    <name evidence="3" type="ORF">LIP_0716</name>
</gene>
<evidence type="ECO:0000256" key="1">
    <source>
        <dbReference type="SAM" id="MobiDB-lite"/>
    </source>
</evidence>
<dbReference type="SUPFAM" id="SSF52980">
    <property type="entry name" value="Restriction endonuclease-like"/>
    <property type="match status" value="1"/>
</dbReference>
<sequence length="217" mass="24807">MAQKETALHPESSGRGNPEAPSRRLTYEEFLEWCDEDTLAEWIDGEVIMSSPASLRHQELSRFLTQLLGVYVQEKNLGVVVAAPFQMKTGPELPGRQPDLLFVSREHLDRLKGTFLEGPADLVVEIVSPESRQRDRGEKYAEYEAGGVREYWLLDPEEERADFFFLGSDGRYDRLHPNAQGVYVSQTVPGFWIEVGLLWRRPFPSLLELQRKLGLSE</sequence>
<dbReference type="Gene3D" id="3.90.1570.10">
    <property type="entry name" value="tt1808, chain A"/>
    <property type="match status" value="1"/>
</dbReference>
<dbReference type="CDD" id="cd06260">
    <property type="entry name" value="DUF820-like"/>
    <property type="match status" value="1"/>
</dbReference>
<dbReference type="InterPro" id="IPR008538">
    <property type="entry name" value="Uma2"/>
</dbReference>
<dbReference type="InterPro" id="IPR012296">
    <property type="entry name" value="Nuclease_put_TT1808"/>
</dbReference>
<dbReference type="InterPro" id="IPR011335">
    <property type="entry name" value="Restrct_endonuc-II-like"/>
</dbReference>
<dbReference type="Pfam" id="PF05685">
    <property type="entry name" value="Uma2"/>
    <property type="match status" value="1"/>
</dbReference>
<dbReference type="KEGG" id="lpil:LIP_0716"/>
<dbReference type="Proteomes" id="UP000065807">
    <property type="component" value="Chromosome"/>
</dbReference>
<organism evidence="3 4">
    <name type="scientific">Limnochorda pilosa</name>
    <dbReference type="NCBI Taxonomy" id="1555112"/>
    <lineage>
        <taxon>Bacteria</taxon>
        <taxon>Bacillati</taxon>
        <taxon>Bacillota</taxon>
        <taxon>Limnochordia</taxon>
        <taxon>Limnochordales</taxon>
        <taxon>Limnochordaceae</taxon>
        <taxon>Limnochorda</taxon>
    </lineage>
</organism>